<evidence type="ECO:0000313" key="2">
    <source>
        <dbReference type="EMBL" id="MBM4713618.1"/>
    </source>
</evidence>
<feature type="domain" description="YqaJ viral recombinase" evidence="1">
    <location>
        <begin position="20"/>
        <end position="154"/>
    </location>
</feature>
<gene>
    <name evidence="2" type="ORF">GS551_05290</name>
</gene>
<organism evidence="2 3">
    <name type="scientific">Rhodococcus hoagii</name>
    <name type="common">Corynebacterium equii</name>
    <dbReference type="NCBI Taxonomy" id="43767"/>
    <lineage>
        <taxon>Bacteria</taxon>
        <taxon>Bacillati</taxon>
        <taxon>Actinomycetota</taxon>
        <taxon>Actinomycetes</taxon>
        <taxon>Mycobacteriales</taxon>
        <taxon>Nocardiaceae</taxon>
        <taxon>Prescottella</taxon>
    </lineage>
</organism>
<comment type="caution">
    <text evidence="2">The sequence shown here is derived from an EMBL/GenBank/DDBJ whole genome shotgun (WGS) entry which is preliminary data.</text>
</comment>
<dbReference type="Proteomes" id="UP000706122">
    <property type="component" value="Unassembled WGS sequence"/>
</dbReference>
<dbReference type="InterPro" id="IPR011604">
    <property type="entry name" value="PDDEXK-like_dom_sf"/>
</dbReference>
<dbReference type="InterPro" id="IPR019080">
    <property type="entry name" value="YqaJ_viral_recombinase"/>
</dbReference>
<proteinExistence type="predicted"/>
<reference evidence="2" key="1">
    <citation type="submission" date="2019-11" db="EMBL/GenBank/DDBJ databases">
        <title>Spread of Macrolides and rifampicin resistant Rhodococcus equi in clinical isolates in the USA.</title>
        <authorList>
            <person name="Alvarez-Narvaez S."/>
            <person name="Huber L."/>
            <person name="Cohen N.D."/>
            <person name="Slovis N."/>
            <person name="Greiter M."/>
            <person name="Giguere S."/>
            <person name="Hart K."/>
        </authorList>
    </citation>
    <scope>NUCLEOTIDE SEQUENCE</scope>
    <source>
        <strain evidence="2">Lh_5</strain>
    </source>
</reference>
<accession>A0AAE2W411</accession>
<evidence type="ECO:0000313" key="3">
    <source>
        <dbReference type="Proteomes" id="UP000706122"/>
    </source>
</evidence>
<name>A0AAE2W411_RHOHA</name>
<sequence>MSAYVVTEKAAPGSPEWLQLVTASKIPAILGVSRYKSQFALWHEMAGNVEPEPISEPTQELFDYGHAAEVAAAEFWKHRNPGWRLSTGEVQYRRDDLGFPAVATIDRRGSRGRARRVVEVKTAESLEEWGDDGSGEVPADYAAQVIWQQHVTGWHEPADLVLWPTWGRPRIYTVEYRPALADLIVEKAREWTATLAAGTPPDLDNTISCYETVRRLHPDIERGLEAEIAPDLATRYLTLNADRKLIEAEERGSKSELLMAMGNAQYATCQGHRIADRRNGRGDNVTLYANTKSEFLEGIPA</sequence>
<dbReference type="Gene3D" id="3.90.320.10">
    <property type="match status" value="1"/>
</dbReference>
<dbReference type="AlphaFoldDB" id="A0AAE2W411"/>
<evidence type="ECO:0000259" key="1">
    <source>
        <dbReference type="Pfam" id="PF09588"/>
    </source>
</evidence>
<dbReference type="Pfam" id="PF09588">
    <property type="entry name" value="YqaJ"/>
    <property type="match status" value="1"/>
</dbReference>
<dbReference type="InterPro" id="IPR011335">
    <property type="entry name" value="Restrct_endonuc-II-like"/>
</dbReference>
<dbReference type="SUPFAM" id="SSF52980">
    <property type="entry name" value="Restriction endonuclease-like"/>
    <property type="match status" value="1"/>
</dbReference>
<dbReference type="EMBL" id="WUYC01000001">
    <property type="protein sequence ID" value="MBM4713618.1"/>
    <property type="molecule type" value="Genomic_DNA"/>
</dbReference>
<protein>
    <recommendedName>
        <fullName evidence="1">YqaJ viral recombinase domain-containing protein</fullName>
    </recommendedName>
</protein>